<feature type="transmembrane region" description="Helical" evidence="8">
    <location>
        <begin position="355"/>
        <end position="381"/>
    </location>
</feature>
<dbReference type="Proteomes" id="UP000756530">
    <property type="component" value="Unassembled WGS sequence"/>
</dbReference>
<feature type="transmembrane region" description="Helical" evidence="8">
    <location>
        <begin position="90"/>
        <end position="115"/>
    </location>
</feature>
<feature type="transmembrane region" description="Helical" evidence="8">
    <location>
        <begin position="45"/>
        <end position="78"/>
    </location>
</feature>
<feature type="transmembrane region" description="Helical" evidence="8">
    <location>
        <begin position="180"/>
        <end position="204"/>
    </location>
</feature>
<keyword evidence="5 8" id="KW-1133">Transmembrane helix</keyword>
<feature type="transmembrane region" description="Helical" evidence="8">
    <location>
        <begin position="261"/>
        <end position="280"/>
    </location>
</feature>
<keyword evidence="2" id="KW-1003">Cell membrane</keyword>
<dbReference type="EMBL" id="JAHUZE010000003">
    <property type="protein sequence ID" value="MBV7379975.1"/>
    <property type="molecule type" value="Genomic_DNA"/>
</dbReference>
<proteinExistence type="predicted"/>
<evidence type="ECO:0000256" key="3">
    <source>
        <dbReference type="ARBA" id="ARBA00022519"/>
    </source>
</evidence>
<feature type="domain" description="TRAP C4-dicarboxylate transport system permease DctM subunit" evidence="9">
    <location>
        <begin position="52"/>
        <end position="479"/>
    </location>
</feature>
<evidence type="ECO:0000259" key="9">
    <source>
        <dbReference type="Pfam" id="PF06808"/>
    </source>
</evidence>
<dbReference type="PANTHER" id="PTHR33362">
    <property type="entry name" value="SIALIC ACID TRAP TRANSPORTER PERMEASE PROTEIN SIAT-RELATED"/>
    <property type="match status" value="1"/>
</dbReference>
<dbReference type="InterPro" id="IPR004681">
    <property type="entry name" value="TRAP_DctM"/>
</dbReference>
<protein>
    <submittedName>
        <fullName evidence="10">TRAP transporter large permease</fullName>
    </submittedName>
</protein>
<feature type="transmembrane region" description="Helical" evidence="8">
    <location>
        <begin position="456"/>
        <end position="477"/>
    </location>
</feature>
<feature type="transmembrane region" description="Helical" evidence="8">
    <location>
        <begin position="135"/>
        <end position="159"/>
    </location>
</feature>
<reference evidence="10 11" key="1">
    <citation type="submission" date="2021-05" db="EMBL/GenBank/DDBJ databases">
        <title>Culturable bacteria isolated from Daya Bay.</title>
        <authorList>
            <person name="Zheng W."/>
            <person name="Yu S."/>
            <person name="Huang Y."/>
        </authorList>
    </citation>
    <scope>NUCLEOTIDE SEQUENCE [LARGE SCALE GENOMIC DNA]</scope>
    <source>
        <strain evidence="10 11">DP4N28-5</strain>
    </source>
</reference>
<evidence type="ECO:0000256" key="5">
    <source>
        <dbReference type="ARBA" id="ARBA00022989"/>
    </source>
</evidence>
<dbReference type="PANTHER" id="PTHR33362:SF5">
    <property type="entry name" value="C4-DICARBOXYLATE TRAP TRANSPORTER LARGE PERMEASE PROTEIN DCTM"/>
    <property type="match status" value="1"/>
</dbReference>
<keyword evidence="3 7" id="KW-0997">Cell inner membrane</keyword>
<feature type="transmembrane region" description="Helical" evidence="8">
    <location>
        <begin position="323"/>
        <end position="343"/>
    </location>
</feature>
<evidence type="ECO:0000256" key="6">
    <source>
        <dbReference type="ARBA" id="ARBA00023136"/>
    </source>
</evidence>
<evidence type="ECO:0000256" key="2">
    <source>
        <dbReference type="ARBA" id="ARBA00022475"/>
    </source>
</evidence>
<evidence type="ECO:0000256" key="8">
    <source>
        <dbReference type="SAM" id="Phobius"/>
    </source>
</evidence>
<evidence type="ECO:0000313" key="11">
    <source>
        <dbReference type="Proteomes" id="UP000756530"/>
    </source>
</evidence>
<evidence type="ECO:0000256" key="7">
    <source>
        <dbReference type="RuleBase" id="RU369079"/>
    </source>
</evidence>
<gene>
    <name evidence="10" type="ORF">KJP28_13675</name>
</gene>
<feature type="transmembrane region" description="Helical" evidence="8">
    <location>
        <begin position="388"/>
        <end position="405"/>
    </location>
</feature>
<keyword evidence="7" id="KW-0813">Transport</keyword>
<feature type="transmembrane region" description="Helical" evidence="8">
    <location>
        <begin position="286"/>
        <end position="303"/>
    </location>
</feature>
<dbReference type="RefSeq" id="WP_218393178.1">
    <property type="nucleotide sequence ID" value="NZ_JAHUZE010000003.1"/>
</dbReference>
<accession>A0ABS6T3Z2</accession>
<organism evidence="10 11">
    <name type="scientific">Maritimibacter dapengensis</name>
    <dbReference type="NCBI Taxonomy" id="2836868"/>
    <lineage>
        <taxon>Bacteria</taxon>
        <taxon>Pseudomonadati</taxon>
        <taxon>Pseudomonadota</taxon>
        <taxon>Alphaproteobacteria</taxon>
        <taxon>Rhodobacterales</taxon>
        <taxon>Roseobacteraceae</taxon>
        <taxon>Maritimibacter</taxon>
    </lineage>
</organism>
<feature type="transmembrane region" description="Helical" evidence="8">
    <location>
        <begin position="216"/>
        <end position="240"/>
    </location>
</feature>
<keyword evidence="11" id="KW-1185">Reference proteome</keyword>
<evidence type="ECO:0000256" key="1">
    <source>
        <dbReference type="ARBA" id="ARBA00004429"/>
    </source>
</evidence>
<keyword evidence="4 8" id="KW-0812">Transmembrane</keyword>
<feature type="transmembrane region" description="Helical" evidence="8">
    <location>
        <begin position="411"/>
        <end position="436"/>
    </location>
</feature>
<comment type="caution">
    <text evidence="10">The sequence shown here is derived from an EMBL/GenBank/DDBJ whole genome shotgun (WGS) entry which is preliminary data.</text>
</comment>
<evidence type="ECO:0000256" key="4">
    <source>
        <dbReference type="ARBA" id="ARBA00022692"/>
    </source>
</evidence>
<evidence type="ECO:0000313" key="10">
    <source>
        <dbReference type="EMBL" id="MBV7379975.1"/>
    </source>
</evidence>
<comment type="function">
    <text evidence="7">Part of the tripartite ATP-independent periplasmic (TRAP) transport system.</text>
</comment>
<comment type="subcellular location">
    <subcellularLocation>
        <location evidence="1 7">Cell inner membrane</location>
        <topology evidence="1 7">Multi-pass membrane protein</topology>
    </subcellularLocation>
</comment>
<dbReference type="InterPro" id="IPR010656">
    <property type="entry name" value="DctM"/>
</dbReference>
<name>A0ABS6T3Z2_9RHOB</name>
<feature type="transmembrane region" description="Helical" evidence="8">
    <location>
        <begin position="12"/>
        <end position="33"/>
    </location>
</feature>
<dbReference type="Pfam" id="PF06808">
    <property type="entry name" value="DctM"/>
    <property type="match status" value="1"/>
</dbReference>
<keyword evidence="6 8" id="KW-0472">Membrane</keyword>
<sequence>MTSETNTIPLRTGSRIGVAIFVIGLFVAAGSLWGMLGADLPKEIVGILVILLSIVLLLMGIPVGVAMLGAAVIGLYALSGGRVVRSTMESVAFDATASWSLSVIPMFILMGMILWKSGLTTSAFGAARMWLGWMPGGLAVATNFAGAALAASSGSTIGITYALGRVSIPEMLRSGYHPQLAVGSVAAAGTLGQIIPPSLLLVVYAGAASLPVGQQLLAGVVPGVILALAFGVMIVVHALLRPGLAPRADLSDVTWPMRWRALIEGLPIAIVIIIVIGGLFAGIFTATEAGVCGMIAALILGVIHQLRLRTHVREILAMLREALIGTLTGTASVFLLIVGVAVLTRAMALSQVPNFIASGIAEMGLGRVELLFILIGAYLILGMFMDTLAMMLLTIPVLLAPLASVGVDPLWFGVFLVVMAEVGLLTPPLGILTFIVHRIASDPEANLGKPISLGTVFLGVLPFALTAIGVVILMILIPDLVTWLPGASTGR</sequence>